<dbReference type="Pfam" id="PF03641">
    <property type="entry name" value="Lysine_decarbox"/>
    <property type="match status" value="1"/>
</dbReference>
<protein>
    <recommendedName>
        <fullName evidence="3">AMP nucleosidase</fullName>
        <ecNumber evidence="2">3.2.2.4</ecNumber>
    </recommendedName>
    <alternativeName>
        <fullName evidence="3">AMP nucleosidase</fullName>
    </alternativeName>
</protein>
<gene>
    <name evidence="5" type="ORF">CKO31_03705</name>
</gene>
<evidence type="ECO:0000313" key="6">
    <source>
        <dbReference type="Proteomes" id="UP000748752"/>
    </source>
</evidence>
<evidence type="ECO:0000256" key="2">
    <source>
        <dbReference type="ARBA" id="ARBA00011985"/>
    </source>
</evidence>
<dbReference type="EC" id="3.2.2.4" evidence="2"/>
<feature type="compositionally biased region" description="Low complexity" evidence="4">
    <location>
        <begin position="14"/>
        <end position="31"/>
    </location>
</feature>
<dbReference type="EMBL" id="NRRV01000006">
    <property type="protein sequence ID" value="MBK1629860.1"/>
    <property type="molecule type" value="Genomic_DNA"/>
</dbReference>
<dbReference type="NCBIfam" id="TIGR00730">
    <property type="entry name" value="Rossman fold protein, TIGR00730 family"/>
    <property type="match status" value="1"/>
</dbReference>
<evidence type="ECO:0000313" key="5">
    <source>
        <dbReference type="EMBL" id="MBK1629860.1"/>
    </source>
</evidence>
<dbReference type="InterPro" id="IPR005269">
    <property type="entry name" value="LOG"/>
</dbReference>
<dbReference type="RefSeq" id="WP_200234198.1">
    <property type="nucleotide sequence ID" value="NZ_NRRV01000006.1"/>
</dbReference>
<proteinExistence type="predicted"/>
<comment type="caution">
    <text evidence="5">The sequence shown here is derived from an EMBL/GenBank/DDBJ whole genome shotgun (WGS) entry which is preliminary data.</text>
</comment>
<evidence type="ECO:0000256" key="1">
    <source>
        <dbReference type="ARBA" id="ARBA00000274"/>
    </source>
</evidence>
<accession>A0ABS1CDA6</accession>
<name>A0ABS1CDA6_9GAMM</name>
<dbReference type="InterPro" id="IPR031100">
    <property type="entry name" value="LOG_fam"/>
</dbReference>
<dbReference type="SUPFAM" id="SSF102405">
    <property type="entry name" value="MCP/YpsA-like"/>
    <property type="match status" value="1"/>
</dbReference>
<organism evidence="5 6">
    <name type="scientific">Thiohalocapsa halophila</name>
    <dbReference type="NCBI Taxonomy" id="69359"/>
    <lineage>
        <taxon>Bacteria</taxon>
        <taxon>Pseudomonadati</taxon>
        <taxon>Pseudomonadota</taxon>
        <taxon>Gammaproteobacteria</taxon>
        <taxon>Chromatiales</taxon>
        <taxon>Chromatiaceae</taxon>
        <taxon>Thiohalocapsa</taxon>
    </lineage>
</organism>
<dbReference type="PANTHER" id="PTHR43393:SF3">
    <property type="entry name" value="LYSINE DECARBOXYLASE-LIKE PROTEIN"/>
    <property type="match status" value="1"/>
</dbReference>
<dbReference type="PANTHER" id="PTHR43393">
    <property type="entry name" value="CYTOKININ RIBOSIDE 5'-MONOPHOSPHATE PHOSPHORIBOHYDROLASE"/>
    <property type="match status" value="1"/>
</dbReference>
<keyword evidence="6" id="KW-1185">Reference proteome</keyword>
<dbReference type="Gene3D" id="3.40.50.450">
    <property type="match status" value="1"/>
</dbReference>
<dbReference type="Proteomes" id="UP000748752">
    <property type="component" value="Unassembled WGS sequence"/>
</dbReference>
<comment type="catalytic activity">
    <reaction evidence="1">
        <text>AMP + H2O = D-ribose 5-phosphate + adenine</text>
        <dbReference type="Rhea" id="RHEA:20129"/>
        <dbReference type="ChEBI" id="CHEBI:15377"/>
        <dbReference type="ChEBI" id="CHEBI:16708"/>
        <dbReference type="ChEBI" id="CHEBI:78346"/>
        <dbReference type="ChEBI" id="CHEBI:456215"/>
        <dbReference type="EC" id="3.2.2.4"/>
    </reaction>
</comment>
<dbReference type="InterPro" id="IPR052341">
    <property type="entry name" value="LOG_family_nucleotidases"/>
</dbReference>
<evidence type="ECO:0000256" key="4">
    <source>
        <dbReference type="SAM" id="MobiDB-lite"/>
    </source>
</evidence>
<evidence type="ECO:0000256" key="3">
    <source>
        <dbReference type="ARBA" id="ARBA00031983"/>
    </source>
</evidence>
<feature type="compositionally biased region" description="Pro residues" evidence="4">
    <location>
        <begin position="1"/>
        <end position="13"/>
    </location>
</feature>
<sequence length="305" mass="34044">MTSPVPPDNPQSPWPSAAEEAAQEPSAESPQMASASYRLAYADIDFLRRAELRPVRLQLELLKAELVQQEEHIDSTVVIFGSTRIPEPEAARARLRAAEDAAAAAPDDRELARRAAVARRIHDKAKYYDEARRLAAMITQVSQRNGHRDYVVVTGGGPGIMEAANRGAQDVEGKSLGLSIVLPHEEHPNRYVTPELSFQFHYFAVRKMHFVLRARALVVFPGGYGTLDELFETLTLIQTGKVHPVPVLLFGREYWQRIIDFDALVEEGTIDPPHRELFQFVETAEAAWAAIHGFWANKNSAKSVD</sequence>
<feature type="region of interest" description="Disordered" evidence="4">
    <location>
        <begin position="1"/>
        <end position="31"/>
    </location>
</feature>
<reference evidence="5 6" key="1">
    <citation type="journal article" date="2020" name="Microorganisms">
        <title>Osmotic Adaptation and Compatible Solute Biosynthesis of Phototrophic Bacteria as Revealed from Genome Analyses.</title>
        <authorList>
            <person name="Imhoff J.F."/>
            <person name="Rahn T."/>
            <person name="Kunzel S."/>
            <person name="Keller A."/>
            <person name="Neulinger S.C."/>
        </authorList>
    </citation>
    <scope>NUCLEOTIDE SEQUENCE [LARGE SCALE GENOMIC DNA]</scope>
    <source>
        <strain evidence="5 6">DSM 6210</strain>
    </source>
</reference>